<evidence type="ECO:0000313" key="5">
    <source>
        <dbReference type="EMBL" id="TQV76702.1"/>
    </source>
</evidence>
<dbReference type="SUPFAM" id="SSF46689">
    <property type="entry name" value="Homeodomain-like"/>
    <property type="match status" value="1"/>
</dbReference>
<evidence type="ECO:0000313" key="6">
    <source>
        <dbReference type="Proteomes" id="UP000317839"/>
    </source>
</evidence>
<keyword evidence="2" id="KW-0238">DNA-binding</keyword>
<dbReference type="InterPro" id="IPR032687">
    <property type="entry name" value="AraC-type_N"/>
</dbReference>
<keyword evidence="3" id="KW-0804">Transcription</keyword>
<dbReference type="PANTHER" id="PTHR47894:SF1">
    <property type="entry name" value="HTH-TYPE TRANSCRIPTIONAL REGULATOR VQSM"/>
    <property type="match status" value="1"/>
</dbReference>
<dbReference type="SMART" id="SM00342">
    <property type="entry name" value="HTH_ARAC"/>
    <property type="match status" value="1"/>
</dbReference>
<dbReference type="OrthoDB" id="5722175at2"/>
<gene>
    <name evidence="5" type="ORF">FLL45_01710</name>
</gene>
<dbReference type="Gene3D" id="1.10.10.60">
    <property type="entry name" value="Homeodomain-like"/>
    <property type="match status" value="1"/>
</dbReference>
<dbReference type="InterPro" id="IPR018060">
    <property type="entry name" value="HTH_AraC"/>
</dbReference>
<evidence type="ECO:0000256" key="3">
    <source>
        <dbReference type="ARBA" id="ARBA00023163"/>
    </source>
</evidence>
<comment type="caution">
    <text evidence="5">The sequence shown here is derived from an EMBL/GenBank/DDBJ whole genome shotgun (WGS) entry which is preliminary data.</text>
</comment>
<reference evidence="5 6" key="1">
    <citation type="submission" date="2019-06" db="EMBL/GenBank/DDBJ databases">
        <title>Draft genome of Aliikangiella marina GYP-15.</title>
        <authorList>
            <person name="Wang G."/>
        </authorList>
    </citation>
    <scope>NUCLEOTIDE SEQUENCE [LARGE SCALE GENOMIC DNA]</scope>
    <source>
        <strain evidence="5 6">GYP-15</strain>
    </source>
</reference>
<sequence>MNWDLLSLLIQLVNTDKLNVSRQQIEAGFVPGKQGTVEKNAIFNVIGSIIKQKGHPSIGLNVGKLINPNSFHGLGYLFMTARDLMQACERICEFPLFFHNIVDIRTKTTNDKFLFYVDNQAKNSLVQAVINEATLGIIYQYTNWLNQHKIHVNRVNLKSAPLSGDEKYLKHFDQRPNFNSTENAIEFSHVDAKAPLISSEPEYHHALYSKLKEKHDSMSHGLIARARQFIRESLSNGFISRHVLAKKLSISEKTLERRLGQHNCSYRELIDTIRLELAQKYLLNSNYSIEDIARKLGYSDRNTFSKAYKKWTGTTPRSGLHLKNLA</sequence>
<dbReference type="Pfam" id="PF12625">
    <property type="entry name" value="Arabinose_bd"/>
    <property type="match status" value="1"/>
</dbReference>
<dbReference type="PANTHER" id="PTHR47894">
    <property type="entry name" value="HTH-TYPE TRANSCRIPTIONAL REGULATOR GADX"/>
    <property type="match status" value="1"/>
</dbReference>
<evidence type="ECO:0000256" key="2">
    <source>
        <dbReference type="ARBA" id="ARBA00023125"/>
    </source>
</evidence>
<keyword evidence="1" id="KW-0805">Transcription regulation</keyword>
<dbReference type="GO" id="GO:0003700">
    <property type="term" value="F:DNA-binding transcription factor activity"/>
    <property type="evidence" value="ECO:0007669"/>
    <property type="project" value="InterPro"/>
</dbReference>
<accession>A0A545THL1</accession>
<feature type="domain" description="HTH araC/xylS-type" evidence="4">
    <location>
        <begin position="224"/>
        <end position="322"/>
    </location>
</feature>
<evidence type="ECO:0000256" key="1">
    <source>
        <dbReference type="ARBA" id="ARBA00023015"/>
    </source>
</evidence>
<proteinExistence type="predicted"/>
<dbReference type="GO" id="GO:0005829">
    <property type="term" value="C:cytosol"/>
    <property type="evidence" value="ECO:0007669"/>
    <property type="project" value="TreeGrafter"/>
</dbReference>
<dbReference type="PROSITE" id="PS01124">
    <property type="entry name" value="HTH_ARAC_FAMILY_2"/>
    <property type="match status" value="1"/>
</dbReference>
<keyword evidence="6" id="KW-1185">Reference proteome</keyword>
<protein>
    <submittedName>
        <fullName evidence="5">AraC family transcriptional regulator</fullName>
    </submittedName>
</protein>
<dbReference type="EMBL" id="VIKR01000001">
    <property type="protein sequence ID" value="TQV76702.1"/>
    <property type="molecule type" value="Genomic_DNA"/>
</dbReference>
<dbReference type="RefSeq" id="WP_142888062.1">
    <property type="nucleotide sequence ID" value="NZ_VIKR01000001.1"/>
</dbReference>
<dbReference type="AlphaFoldDB" id="A0A545THL1"/>
<evidence type="ECO:0000259" key="4">
    <source>
        <dbReference type="PROSITE" id="PS01124"/>
    </source>
</evidence>
<name>A0A545THL1_9GAMM</name>
<dbReference type="Proteomes" id="UP000317839">
    <property type="component" value="Unassembled WGS sequence"/>
</dbReference>
<organism evidence="5 6">
    <name type="scientific">Aliikangiella marina</name>
    <dbReference type="NCBI Taxonomy" id="1712262"/>
    <lineage>
        <taxon>Bacteria</taxon>
        <taxon>Pseudomonadati</taxon>
        <taxon>Pseudomonadota</taxon>
        <taxon>Gammaproteobacteria</taxon>
        <taxon>Oceanospirillales</taxon>
        <taxon>Pleioneaceae</taxon>
        <taxon>Aliikangiella</taxon>
    </lineage>
</organism>
<dbReference type="PROSITE" id="PS00041">
    <property type="entry name" value="HTH_ARAC_FAMILY_1"/>
    <property type="match status" value="1"/>
</dbReference>
<dbReference type="InterPro" id="IPR018062">
    <property type="entry name" value="HTH_AraC-typ_CS"/>
</dbReference>
<dbReference type="GO" id="GO:0000976">
    <property type="term" value="F:transcription cis-regulatory region binding"/>
    <property type="evidence" value="ECO:0007669"/>
    <property type="project" value="TreeGrafter"/>
</dbReference>
<dbReference type="Pfam" id="PF12833">
    <property type="entry name" value="HTH_18"/>
    <property type="match status" value="1"/>
</dbReference>
<dbReference type="InterPro" id="IPR009057">
    <property type="entry name" value="Homeodomain-like_sf"/>
</dbReference>